<sequence length="86" mass="9477">MVLIKRPSSPEAQNAHRKPNLGFDNDHSAGSPTETLLRFLLPLNDKVQWTSRDVAGSEPPTSPRSEHFTDHSIGRSDGRCVQRAGT</sequence>
<dbReference type="AlphaFoldDB" id="A0AAW2NFG7"/>
<proteinExistence type="predicted"/>
<evidence type="ECO:0000256" key="1">
    <source>
        <dbReference type="SAM" id="MobiDB-lite"/>
    </source>
</evidence>
<dbReference type="PANTHER" id="PTHR47188:SF1">
    <property type="entry name" value="PROTEIN TAR1"/>
    <property type="match status" value="1"/>
</dbReference>
<feature type="region of interest" description="Disordered" evidence="1">
    <location>
        <begin position="1"/>
        <end position="32"/>
    </location>
</feature>
<comment type="caution">
    <text evidence="2">The sequence shown here is derived from an EMBL/GenBank/DDBJ whole genome shotgun (WGS) entry which is preliminary data.</text>
</comment>
<feature type="compositionally biased region" description="Basic and acidic residues" evidence="1">
    <location>
        <begin position="64"/>
        <end position="80"/>
    </location>
</feature>
<evidence type="ECO:0000313" key="2">
    <source>
        <dbReference type="EMBL" id="KAL0341650.1"/>
    </source>
</evidence>
<dbReference type="PANTHER" id="PTHR47188">
    <property type="entry name" value="PROTEIN TAR1"/>
    <property type="match status" value="1"/>
</dbReference>
<accession>A0AAW2NFG7</accession>
<feature type="region of interest" description="Disordered" evidence="1">
    <location>
        <begin position="51"/>
        <end position="86"/>
    </location>
</feature>
<dbReference type="GO" id="GO:0043457">
    <property type="term" value="P:regulation of cellular respiration"/>
    <property type="evidence" value="ECO:0007669"/>
    <property type="project" value="InterPro"/>
</dbReference>
<name>A0AAW2NFG7_9LAMI</name>
<dbReference type="EMBL" id="JACGWM010000011">
    <property type="protein sequence ID" value="KAL0341650.1"/>
    <property type="molecule type" value="Genomic_DNA"/>
</dbReference>
<reference evidence="2" key="1">
    <citation type="submission" date="2020-06" db="EMBL/GenBank/DDBJ databases">
        <authorList>
            <person name="Li T."/>
            <person name="Hu X."/>
            <person name="Zhang T."/>
            <person name="Song X."/>
            <person name="Zhang H."/>
            <person name="Dai N."/>
            <person name="Sheng W."/>
            <person name="Hou X."/>
            <person name="Wei L."/>
        </authorList>
    </citation>
    <scope>NUCLEOTIDE SEQUENCE</scope>
    <source>
        <strain evidence="2">KEN8</strain>
        <tissue evidence="2">Leaf</tissue>
    </source>
</reference>
<organism evidence="2">
    <name type="scientific">Sesamum calycinum</name>
    <dbReference type="NCBI Taxonomy" id="2727403"/>
    <lineage>
        <taxon>Eukaryota</taxon>
        <taxon>Viridiplantae</taxon>
        <taxon>Streptophyta</taxon>
        <taxon>Embryophyta</taxon>
        <taxon>Tracheophyta</taxon>
        <taxon>Spermatophyta</taxon>
        <taxon>Magnoliopsida</taxon>
        <taxon>eudicotyledons</taxon>
        <taxon>Gunneridae</taxon>
        <taxon>Pentapetalae</taxon>
        <taxon>asterids</taxon>
        <taxon>lamiids</taxon>
        <taxon>Lamiales</taxon>
        <taxon>Pedaliaceae</taxon>
        <taxon>Sesamum</taxon>
    </lineage>
</organism>
<dbReference type="InterPro" id="IPR044792">
    <property type="entry name" value="TAR1"/>
</dbReference>
<protein>
    <submittedName>
        <fullName evidence="2">Uncharacterized protein</fullName>
    </submittedName>
</protein>
<reference evidence="2" key="2">
    <citation type="journal article" date="2024" name="Plant">
        <title>Genomic evolution and insights into agronomic trait innovations of Sesamum species.</title>
        <authorList>
            <person name="Miao H."/>
            <person name="Wang L."/>
            <person name="Qu L."/>
            <person name="Liu H."/>
            <person name="Sun Y."/>
            <person name="Le M."/>
            <person name="Wang Q."/>
            <person name="Wei S."/>
            <person name="Zheng Y."/>
            <person name="Lin W."/>
            <person name="Duan Y."/>
            <person name="Cao H."/>
            <person name="Xiong S."/>
            <person name="Wang X."/>
            <person name="Wei L."/>
            <person name="Li C."/>
            <person name="Ma Q."/>
            <person name="Ju M."/>
            <person name="Zhao R."/>
            <person name="Li G."/>
            <person name="Mu C."/>
            <person name="Tian Q."/>
            <person name="Mei H."/>
            <person name="Zhang T."/>
            <person name="Gao T."/>
            <person name="Zhang H."/>
        </authorList>
    </citation>
    <scope>NUCLEOTIDE SEQUENCE</scope>
    <source>
        <strain evidence="2">KEN8</strain>
    </source>
</reference>
<gene>
    <name evidence="2" type="ORF">Scaly_1827600</name>
</gene>